<dbReference type="SUPFAM" id="SSF81665">
    <property type="entry name" value="Calcium ATPase, transmembrane domain M"/>
    <property type="match status" value="1"/>
</dbReference>
<dbReference type="SFLD" id="SFLDS00003">
    <property type="entry name" value="Haloacid_Dehalogenase"/>
    <property type="match status" value="1"/>
</dbReference>
<dbReference type="InterPro" id="IPR004014">
    <property type="entry name" value="ATPase_P-typ_cation-transptr_N"/>
</dbReference>
<dbReference type="SUPFAM" id="SSF81653">
    <property type="entry name" value="Calcium ATPase, transduction domain A"/>
    <property type="match status" value="1"/>
</dbReference>
<dbReference type="Pfam" id="PF00122">
    <property type="entry name" value="E1-E2_ATPase"/>
    <property type="match status" value="1"/>
</dbReference>
<dbReference type="EMBL" id="JACQPB010000050">
    <property type="protein sequence ID" value="MBI4210916.1"/>
    <property type="molecule type" value="Genomic_DNA"/>
</dbReference>
<dbReference type="SUPFAM" id="SSF56784">
    <property type="entry name" value="HAD-like"/>
    <property type="match status" value="1"/>
</dbReference>
<dbReference type="SFLD" id="SFLDF00027">
    <property type="entry name" value="p-type_atpase"/>
    <property type="match status" value="1"/>
</dbReference>
<dbReference type="PANTHER" id="PTHR43294:SF21">
    <property type="entry name" value="CATION TRANSPORTING ATPASE"/>
    <property type="match status" value="1"/>
</dbReference>
<dbReference type="InterPro" id="IPR044492">
    <property type="entry name" value="P_typ_ATPase_HD_dom"/>
</dbReference>
<dbReference type="PANTHER" id="PTHR43294">
    <property type="entry name" value="SODIUM/POTASSIUM-TRANSPORTING ATPASE SUBUNIT ALPHA"/>
    <property type="match status" value="1"/>
</dbReference>
<feature type="domain" description="Cation-transporting P-type ATPase N-terminal" evidence="10">
    <location>
        <begin position="3"/>
        <end position="77"/>
    </location>
</feature>
<dbReference type="SFLD" id="SFLDG00002">
    <property type="entry name" value="C1.7:_P-type_atpase_like"/>
    <property type="match status" value="1"/>
</dbReference>
<keyword evidence="3 9" id="KW-0812">Transmembrane</keyword>
<dbReference type="Pfam" id="PF00690">
    <property type="entry name" value="Cation_ATPase_N"/>
    <property type="match status" value="1"/>
</dbReference>
<dbReference type="Pfam" id="PF13246">
    <property type="entry name" value="Cation_ATPase"/>
    <property type="match status" value="1"/>
</dbReference>
<evidence type="ECO:0000256" key="9">
    <source>
        <dbReference type="SAM" id="Phobius"/>
    </source>
</evidence>
<keyword evidence="5" id="KW-0067">ATP-binding</keyword>
<dbReference type="InterPro" id="IPR023214">
    <property type="entry name" value="HAD_sf"/>
</dbReference>
<dbReference type="InterPro" id="IPR018303">
    <property type="entry name" value="ATPase_P-typ_P_site"/>
</dbReference>
<sequence>MRNWHAMPVKEAIKELAGDSDSGLTEQEAAKRLAEHGRNEISSGKKVSAARLFAEQFTSPLVMILIAASAVSFAFGKGIDGVLIIAIVIANGVFGFVQNYNAEKSIEALRSIGTPKALVLRSGKAYEMDSSGLVPGDIILLREGAKVPADCRIMESFGMRIDESILTGESVPVGKTADTLAEETMLAERANMLFMDTLLVSGRGKAIVVETGDSTEVGSIARSIASIEEEPTRFHREIEALGGKIGRIIVVLVAIIFSSMLLLHGAEPIDAAIMAISVAVAAIPEGLPAVVTLALSLSTRRMLARNALVRKLPVLENLGSVQIICTDKTGTMTENRMTVQRVFCNWKNYEATGTGMSTDGAFIHGGKTAKTAEISETLLCGMLCNDTITGVQQGSFTGDPTEVALTVSALKAGLSGAGWKRVKEYPFSPQRKRMTVVAEKAGRLVAYSKGAPEAIIGSCTRILADGGIGPLTDREKARLLGANDEMAGQALRVLAFAKKDMESAGGDAEQGMVFLGLQGMIDPPREEVSEALRTARDAGIRVMMLTGDNSATAMAIGKRIGFSDTMIGGAELAEMTPEEFGNAVMEHDIFSRMGPEQKFMVLKELKRRGFSVAMTGDGVNDAPALKEADVGIAMGIRGSDVAKEAADIVLLDDNFATIVEAVRQGRGVFDNIRKFVNYLLSNNIAEVLIVFIASLAGHLALSAVMLLWINLLTDGLPALALGADRPRPGVMKEPPRKSGAQIISTELGTLMLAVSAIITVIVLALFYYSLPRGLAFAQTMVFTSLVVYEFVRIVAIKRQEGTGIFSNKWLIVALAISMSLQLAILYGPLSSAFGTIPLAPNDWLAIILGGAIGYFLSMAATRIVVGMAMRREAAFGN</sequence>
<feature type="transmembrane region" description="Helical" evidence="9">
    <location>
        <begin position="272"/>
        <end position="295"/>
    </location>
</feature>
<feature type="transmembrane region" description="Helical" evidence="9">
    <location>
        <begin position="843"/>
        <end position="865"/>
    </location>
</feature>
<dbReference type="Pfam" id="PF00689">
    <property type="entry name" value="Cation_ATPase_C"/>
    <property type="match status" value="1"/>
</dbReference>
<dbReference type="Proteomes" id="UP000732298">
    <property type="component" value="Unassembled WGS sequence"/>
</dbReference>
<accession>A0A8T3YNT7</accession>
<dbReference type="Gene3D" id="1.20.1110.10">
    <property type="entry name" value="Calcium-transporting ATPase, transmembrane domain"/>
    <property type="match status" value="1"/>
</dbReference>
<dbReference type="PRINTS" id="PR00120">
    <property type="entry name" value="HATPASE"/>
</dbReference>
<feature type="transmembrane region" description="Helical" evidence="9">
    <location>
        <begin position="52"/>
        <end position="75"/>
    </location>
</feature>
<evidence type="ECO:0000256" key="3">
    <source>
        <dbReference type="ARBA" id="ARBA00022692"/>
    </source>
</evidence>
<evidence type="ECO:0000256" key="4">
    <source>
        <dbReference type="ARBA" id="ARBA00022741"/>
    </source>
</evidence>
<dbReference type="InterPro" id="IPR006068">
    <property type="entry name" value="ATPase_P-typ_cation-transptr_C"/>
</dbReference>
<name>A0A8T3YNT7_9ARCH</name>
<gene>
    <name evidence="11" type="ORF">HY544_05445</name>
</gene>
<keyword evidence="2" id="KW-1003">Cell membrane</keyword>
<dbReference type="InterPro" id="IPR050510">
    <property type="entry name" value="Cation_transp_ATPase_P-type"/>
</dbReference>
<dbReference type="InterPro" id="IPR023298">
    <property type="entry name" value="ATPase_P-typ_TM_dom_sf"/>
</dbReference>
<feature type="transmembrane region" description="Helical" evidence="9">
    <location>
        <begin position="81"/>
        <end position="100"/>
    </location>
</feature>
<evidence type="ECO:0000256" key="8">
    <source>
        <dbReference type="ARBA" id="ARBA00023136"/>
    </source>
</evidence>
<comment type="subcellular location">
    <subcellularLocation>
        <location evidence="1">Cell membrane</location>
        <topology evidence="1">Multi-pass membrane protein</topology>
    </subcellularLocation>
</comment>
<dbReference type="InterPro" id="IPR001757">
    <property type="entry name" value="P_typ_ATPase"/>
</dbReference>
<dbReference type="InterPro" id="IPR036412">
    <property type="entry name" value="HAD-like_sf"/>
</dbReference>
<dbReference type="PRINTS" id="PR00119">
    <property type="entry name" value="CATATPASE"/>
</dbReference>
<dbReference type="InterPro" id="IPR023299">
    <property type="entry name" value="ATPase_P-typ_cyto_dom_N"/>
</dbReference>
<protein>
    <submittedName>
        <fullName evidence="11">Cation-transporting P-type ATPase</fullName>
    </submittedName>
</protein>
<dbReference type="Gene3D" id="3.40.1110.10">
    <property type="entry name" value="Calcium-transporting ATPase, cytoplasmic domain N"/>
    <property type="match status" value="1"/>
</dbReference>
<dbReference type="SUPFAM" id="SSF81660">
    <property type="entry name" value="Metal cation-transporting ATPase, ATP-binding domain N"/>
    <property type="match status" value="1"/>
</dbReference>
<dbReference type="AlphaFoldDB" id="A0A8T3YNT7"/>
<comment type="caution">
    <text evidence="11">The sequence shown here is derived from an EMBL/GenBank/DDBJ whole genome shotgun (WGS) entry which is preliminary data.</text>
</comment>
<dbReference type="NCBIfam" id="TIGR01494">
    <property type="entry name" value="ATPase_P-type"/>
    <property type="match status" value="2"/>
</dbReference>
<dbReference type="InterPro" id="IPR059000">
    <property type="entry name" value="ATPase_P-type_domA"/>
</dbReference>
<evidence type="ECO:0000313" key="12">
    <source>
        <dbReference type="Proteomes" id="UP000732298"/>
    </source>
</evidence>
<dbReference type="GO" id="GO:0005886">
    <property type="term" value="C:plasma membrane"/>
    <property type="evidence" value="ECO:0007669"/>
    <property type="project" value="UniProtKB-SubCell"/>
</dbReference>
<dbReference type="Gene3D" id="3.40.50.1000">
    <property type="entry name" value="HAD superfamily/HAD-like"/>
    <property type="match status" value="1"/>
</dbReference>
<dbReference type="GO" id="GO:0016887">
    <property type="term" value="F:ATP hydrolysis activity"/>
    <property type="evidence" value="ECO:0007669"/>
    <property type="project" value="InterPro"/>
</dbReference>
<keyword evidence="6" id="KW-1278">Translocase</keyword>
<evidence type="ECO:0000313" key="11">
    <source>
        <dbReference type="EMBL" id="MBI4210916.1"/>
    </source>
</evidence>
<evidence type="ECO:0000256" key="1">
    <source>
        <dbReference type="ARBA" id="ARBA00004651"/>
    </source>
</evidence>
<keyword evidence="7 9" id="KW-1133">Transmembrane helix</keyword>
<evidence type="ECO:0000256" key="7">
    <source>
        <dbReference type="ARBA" id="ARBA00022989"/>
    </source>
</evidence>
<evidence type="ECO:0000259" key="10">
    <source>
        <dbReference type="SMART" id="SM00831"/>
    </source>
</evidence>
<evidence type="ECO:0000256" key="2">
    <source>
        <dbReference type="ARBA" id="ARBA00022475"/>
    </source>
</evidence>
<feature type="transmembrane region" description="Helical" evidence="9">
    <location>
        <begin position="245"/>
        <end position="266"/>
    </location>
</feature>
<feature type="transmembrane region" description="Helical" evidence="9">
    <location>
        <begin position="675"/>
        <end position="693"/>
    </location>
</feature>
<dbReference type="InterPro" id="IPR008250">
    <property type="entry name" value="ATPase_P-typ_transduc_dom_A_sf"/>
</dbReference>
<evidence type="ECO:0000256" key="5">
    <source>
        <dbReference type="ARBA" id="ARBA00022840"/>
    </source>
</evidence>
<dbReference type="GO" id="GO:0005524">
    <property type="term" value="F:ATP binding"/>
    <property type="evidence" value="ECO:0007669"/>
    <property type="project" value="UniProtKB-KW"/>
</dbReference>
<feature type="transmembrane region" description="Helical" evidence="9">
    <location>
        <begin position="807"/>
        <end position="827"/>
    </location>
</feature>
<dbReference type="SMART" id="SM00831">
    <property type="entry name" value="Cation_ATPase_N"/>
    <property type="match status" value="1"/>
</dbReference>
<proteinExistence type="predicted"/>
<feature type="transmembrane region" description="Helical" evidence="9">
    <location>
        <begin position="774"/>
        <end position="795"/>
    </location>
</feature>
<keyword evidence="8 9" id="KW-0472">Membrane</keyword>
<reference evidence="11" key="1">
    <citation type="submission" date="2020-07" db="EMBL/GenBank/DDBJ databases">
        <title>Huge and variable diversity of episymbiotic CPR bacteria and DPANN archaea in groundwater ecosystems.</title>
        <authorList>
            <person name="He C.Y."/>
            <person name="Keren R."/>
            <person name="Whittaker M."/>
            <person name="Farag I.F."/>
            <person name="Doudna J."/>
            <person name="Cate J.H.D."/>
            <person name="Banfield J.F."/>
        </authorList>
    </citation>
    <scope>NUCLEOTIDE SEQUENCE</scope>
    <source>
        <strain evidence="11">NC_groundwater_1296_Ag_S-0.2um_52_80</strain>
    </source>
</reference>
<keyword evidence="4" id="KW-0547">Nucleotide-binding</keyword>
<dbReference type="PROSITE" id="PS00154">
    <property type="entry name" value="ATPASE_E1_E2"/>
    <property type="match status" value="1"/>
</dbReference>
<dbReference type="Gene3D" id="2.70.150.10">
    <property type="entry name" value="Calcium-transporting ATPase, cytoplasmic transduction domain A"/>
    <property type="match status" value="1"/>
</dbReference>
<feature type="transmembrane region" description="Helical" evidence="9">
    <location>
        <begin position="742"/>
        <end position="768"/>
    </location>
</feature>
<evidence type="ECO:0000256" key="6">
    <source>
        <dbReference type="ARBA" id="ARBA00022967"/>
    </source>
</evidence>
<feature type="transmembrane region" description="Helical" evidence="9">
    <location>
        <begin position="699"/>
        <end position="721"/>
    </location>
</feature>
<organism evidence="11 12">
    <name type="scientific">Candidatus Iainarchaeum sp</name>
    <dbReference type="NCBI Taxonomy" id="3101447"/>
    <lineage>
        <taxon>Archaea</taxon>
        <taxon>Candidatus Iainarchaeota</taxon>
        <taxon>Candidatus Iainarchaeia</taxon>
        <taxon>Candidatus Iainarchaeales</taxon>
        <taxon>Candidatus Iainarchaeaceae</taxon>
        <taxon>Candidatus Iainarchaeum</taxon>
    </lineage>
</organism>